<comment type="function">
    <text evidence="1">Mitochondrial intermembrane chaperone that participates in the import and insertion of some multi-pass transmembrane proteins into the mitochondrial inner membrane. Also required for the transfer of beta-barrel precursors from the TOM complex to the sorting and assembly machinery (SAM complex) of the outer membrane. Acts as a chaperone-like protein that protects the hydrophobic precursors from aggregation and guide them through the mitochondrial intermembrane space.</text>
</comment>
<evidence type="ECO:0000313" key="3">
    <source>
        <dbReference type="EMBL" id="CAK0736909.1"/>
    </source>
</evidence>
<protein>
    <recommendedName>
        <fullName evidence="1">Mitochondrial import inner membrane translocase subunit</fullName>
    </recommendedName>
</protein>
<gene>
    <name evidence="3" type="ORF">CVIRNUC_000823</name>
</gene>
<feature type="domain" description="Tim10-like" evidence="2">
    <location>
        <begin position="15"/>
        <end position="77"/>
    </location>
</feature>
<keyword evidence="1" id="KW-0143">Chaperone</keyword>
<keyword evidence="4" id="KW-1185">Reference proteome</keyword>
<keyword evidence="1" id="KW-0999">Mitochondrion inner membrane</keyword>
<evidence type="ECO:0000256" key="1">
    <source>
        <dbReference type="RuleBase" id="RU367043"/>
    </source>
</evidence>
<keyword evidence="1" id="KW-0653">Protein transport</keyword>
<accession>A0AAV1HSY6</accession>
<reference evidence="3 4" key="1">
    <citation type="submission" date="2023-10" db="EMBL/GenBank/DDBJ databases">
        <authorList>
            <person name="Maclean D."/>
            <person name="Macfadyen A."/>
        </authorList>
    </citation>
    <scope>NUCLEOTIDE SEQUENCE [LARGE SCALE GENOMIC DNA]</scope>
</reference>
<dbReference type="Pfam" id="PF02953">
    <property type="entry name" value="zf-Tim10_DDP"/>
    <property type="match status" value="1"/>
</dbReference>
<keyword evidence="1" id="KW-0496">Mitochondrion</keyword>
<comment type="subunit">
    <text evidence="1">Heterohexamer.</text>
</comment>
<comment type="similarity">
    <text evidence="1">Belongs to the small Tim family.</text>
</comment>
<organism evidence="3 4">
    <name type="scientific">Coccomyxa viridis</name>
    <dbReference type="NCBI Taxonomy" id="1274662"/>
    <lineage>
        <taxon>Eukaryota</taxon>
        <taxon>Viridiplantae</taxon>
        <taxon>Chlorophyta</taxon>
        <taxon>core chlorophytes</taxon>
        <taxon>Trebouxiophyceae</taxon>
        <taxon>Trebouxiophyceae incertae sedis</taxon>
        <taxon>Coccomyxaceae</taxon>
        <taxon>Coccomyxa</taxon>
    </lineage>
</organism>
<dbReference type="GO" id="GO:0015031">
    <property type="term" value="P:protein transport"/>
    <property type="evidence" value="ECO:0007669"/>
    <property type="project" value="UniProtKB-KW"/>
</dbReference>
<evidence type="ECO:0000313" key="4">
    <source>
        <dbReference type="Proteomes" id="UP001314263"/>
    </source>
</evidence>
<sequence length="85" mass="9427">MSGSGEEKMSPELQQFLVQEQAKAQMQQTVARLTDACWEKCIGTPGRSLSSREEACLSDCAKRFIETTQFVIQRFQSKATSGSGF</sequence>
<keyword evidence="1" id="KW-0472">Membrane</keyword>
<dbReference type="InterPro" id="IPR004217">
    <property type="entry name" value="Tim10-like"/>
</dbReference>
<name>A0AAV1HSY6_9CHLO</name>
<dbReference type="SUPFAM" id="SSF144122">
    <property type="entry name" value="Tim10-like"/>
    <property type="match status" value="1"/>
</dbReference>
<dbReference type="Proteomes" id="UP001314263">
    <property type="component" value="Unassembled WGS sequence"/>
</dbReference>
<keyword evidence="1" id="KW-0811">Translocation</keyword>
<comment type="subcellular location">
    <subcellularLocation>
        <location evidence="1">Mitochondrion inner membrane</location>
        <topology evidence="1">Peripheral membrane protein</topology>
        <orientation evidence="1">Intermembrane side</orientation>
    </subcellularLocation>
</comment>
<dbReference type="Gene3D" id="1.10.287.810">
    <property type="entry name" value="Mitochondrial import inner membrane translocase subunit tim13 like domains"/>
    <property type="match status" value="1"/>
</dbReference>
<dbReference type="GO" id="GO:0005743">
    <property type="term" value="C:mitochondrial inner membrane"/>
    <property type="evidence" value="ECO:0007669"/>
    <property type="project" value="UniProtKB-SubCell"/>
</dbReference>
<evidence type="ECO:0000259" key="2">
    <source>
        <dbReference type="Pfam" id="PF02953"/>
    </source>
</evidence>
<dbReference type="InterPro" id="IPR035427">
    <property type="entry name" value="Tim10-like_dom_sf"/>
</dbReference>
<dbReference type="AlphaFoldDB" id="A0AAV1HSY6"/>
<keyword evidence="1" id="KW-0813">Transport</keyword>
<dbReference type="EMBL" id="CAUYUE010000001">
    <property type="protein sequence ID" value="CAK0736909.1"/>
    <property type="molecule type" value="Genomic_DNA"/>
</dbReference>
<comment type="domain">
    <text evidence="1">The twin CX3C motif contains 4 conserved Cys residues that form 2 disulfide bonds in the mitochondrial intermembrane space.</text>
</comment>
<keyword evidence="1" id="KW-1015">Disulfide bond</keyword>
<proteinExistence type="inferred from homology"/>
<comment type="caution">
    <text evidence="3">The sequence shown here is derived from an EMBL/GenBank/DDBJ whole genome shotgun (WGS) entry which is preliminary data.</text>
</comment>